<feature type="region of interest" description="Disordered" evidence="1">
    <location>
        <begin position="215"/>
        <end position="340"/>
    </location>
</feature>
<feature type="region of interest" description="Disordered" evidence="1">
    <location>
        <begin position="141"/>
        <end position="163"/>
    </location>
</feature>
<evidence type="ECO:0000256" key="1">
    <source>
        <dbReference type="SAM" id="MobiDB-lite"/>
    </source>
</evidence>
<dbReference type="CDD" id="cd22671">
    <property type="entry name" value="FHA_APTX-like"/>
    <property type="match status" value="1"/>
</dbReference>
<feature type="compositionally biased region" description="Basic and acidic residues" evidence="1">
    <location>
        <begin position="274"/>
        <end position="299"/>
    </location>
</feature>
<dbReference type="EMBL" id="CP136890">
    <property type="protein sequence ID" value="WOK93862.1"/>
    <property type="molecule type" value="Genomic_DNA"/>
</dbReference>
<protein>
    <recommendedName>
        <fullName evidence="4">SMAD/FHA domain-containing protein</fullName>
    </recommendedName>
</protein>
<dbReference type="PANTHER" id="PTHR37733:SF1">
    <property type="entry name" value="SMAD_FHA DOMAIN-CONTAINING PROTEIN"/>
    <property type="match status" value="1"/>
</dbReference>
<organism evidence="2 3">
    <name type="scientific">Canna indica</name>
    <name type="common">Indian-shot</name>
    <dbReference type="NCBI Taxonomy" id="4628"/>
    <lineage>
        <taxon>Eukaryota</taxon>
        <taxon>Viridiplantae</taxon>
        <taxon>Streptophyta</taxon>
        <taxon>Embryophyta</taxon>
        <taxon>Tracheophyta</taxon>
        <taxon>Spermatophyta</taxon>
        <taxon>Magnoliopsida</taxon>
        <taxon>Liliopsida</taxon>
        <taxon>Zingiberales</taxon>
        <taxon>Cannaceae</taxon>
        <taxon>Canna</taxon>
    </lineage>
</organism>
<reference evidence="2 3" key="1">
    <citation type="submission" date="2023-10" db="EMBL/GenBank/DDBJ databases">
        <title>Chromosome-scale genome assembly provides insights into flower coloration mechanisms of Canna indica.</title>
        <authorList>
            <person name="Li C."/>
        </authorList>
    </citation>
    <scope>NUCLEOTIDE SEQUENCE [LARGE SCALE GENOMIC DNA]</scope>
    <source>
        <tissue evidence="2">Flower</tissue>
    </source>
</reference>
<keyword evidence="3" id="KW-1185">Reference proteome</keyword>
<evidence type="ECO:0008006" key="4">
    <source>
        <dbReference type="Google" id="ProtNLM"/>
    </source>
</evidence>
<feature type="compositionally biased region" description="Acidic residues" evidence="1">
    <location>
        <begin position="318"/>
        <end position="340"/>
    </location>
</feature>
<feature type="compositionally biased region" description="Basic and acidic residues" evidence="1">
    <location>
        <begin position="141"/>
        <end position="150"/>
    </location>
</feature>
<feature type="compositionally biased region" description="Acidic residues" evidence="1">
    <location>
        <begin position="300"/>
        <end position="310"/>
    </location>
</feature>
<evidence type="ECO:0000313" key="3">
    <source>
        <dbReference type="Proteomes" id="UP001327560"/>
    </source>
</evidence>
<sequence length="340" mass="38895">MEIESDDGDVIPIERDSLIELGRRVGLGFRRPSSADRTVSRHHISLRLAGGDTDNARSGDELLVSFEVVGRNPIFVCSSECGEMTRVFRNSEKGELRDGDRFSLSIKNPSFWGVKRRGAGEGLVEQRVLNAVERRERRTLERKEKERMAKLESSGGEEVEEADDGELELKLGALDVSQVDPVKEFGFLVEGHEFDHYPKHKIRSPKEWNWFLEERRGNSDDDELSDEGTSLKTNRRRKNIKIDDSEDEDWTGESFDGKEIAEVGSIRKPKYSTRSKDSKRLRKDDLSSAKKPDKEQKDEKEEEDDEEDETLGGFIVNDADDEGESEEEEEEEFDDDEDDD</sequence>
<proteinExistence type="predicted"/>
<accession>A0AAQ3Q2U4</accession>
<dbReference type="AlphaFoldDB" id="A0AAQ3Q2U4"/>
<name>A0AAQ3Q2U4_9LILI</name>
<dbReference type="Proteomes" id="UP001327560">
    <property type="component" value="Chromosome 1"/>
</dbReference>
<gene>
    <name evidence="2" type="ORF">Cni_G02563</name>
</gene>
<evidence type="ECO:0000313" key="2">
    <source>
        <dbReference type="EMBL" id="WOK93862.1"/>
    </source>
</evidence>
<dbReference type="PANTHER" id="PTHR37733">
    <property type="entry name" value="SMAD/FHA DOMAIN-CONTAINING PROTEIN"/>
    <property type="match status" value="1"/>
</dbReference>
<dbReference type="Gene3D" id="2.60.200.20">
    <property type="match status" value="1"/>
</dbReference>